<feature type="non-terminal residue" evidence="2">
    <location>
        <position position="1"/>
    </location>
</feature>
<reference evidence="2" key="1">
    <citation type="submission" date="2021-06" db="EMBL/GenBank/DDBJ databases">
        <authorList>
            <person name="Hodson N. C."/>
            <person name="Mongue J. A."/>
            <person name="Jaron S. K."/>
        </authorList>
    </citation>
    <scope>NUCLEOTIDE SEQUENCE</scope>
</reference>
<keyword evidence="3" id="KW-1185">Reference proteome</keyword>
<proteinExistence type="predicted"/>
<evidence type="ECO:0000313" key="2">
    <source>
        <dbReference type="EMBL" id="CAG7831100.1"/>
    </source>
</evidence>
<dbReference type="EMBL" id="CAJVCH010558939">
    <property type="protein sequence ID" value="CAG7831100.1"/>
    <property type="molecule type" value="Genomic_DNA"/>
</dbReference>
<evidence type="ECO:0000256" key="1">
    <source>
        <dbReference type="SAM" id="Phobius"/>
    </source>
</evidence>
<gene>
    <name evidence="2" type="ORF">AFUS01_LOCUS40860</name>
</gene>
<keyword evidence="1" id="KW-1133">Transmembrane helix</keyword>
<protein>
    <submittedName>
        <fullName evidence="2">Uncharacterized protein</fullName>
    </submittedName>
</protein>
<sequence>KTLSLPPVKVNICTRADFYITDSTFQGKTPFDILSGIVYPTGYACCIVFTLACMVHPQLPPHLFQMQFPINTKLMLAKYIMSNLIIAYALVIDITIGLSFSLTTFMPGLCVVKSTVHDLLSQDMAITAGLYKRKNLFETVINESADLTKFIGDYRQIQILATTINAVFADLGPLGQTTWMSATIGILVSLVRSNEWLHRLALCAGAGFNIGLGIFYNPFAGAVYEESNEVLMRRRRNCRLKHHKLRLRALQPVKIFCGTWFYFDRGIIITSIRIIQDNVITILLS</sequence>
<comment type="caution">
    <text evidence="2">The sequence shown here is derived from an EMBL/GenBank/DDBJ whole genome shotgun (WGS) entry which is preliminary data.</text>
</comment>
<name>A0A8J2LBX8_9HEXA</name>
<keyword evidence="1" id="KW-0472">Membrane</keyword>
<dbReference type="AlphaFoldDB" id="A0A8J2LBX8"/>
<accession>A0A8J2LBX8</accession>
<organism evidence="2 3">
    <name type="scientific">Allacma fusca</name>
    <dbReference type="NCBI Taxonomy" id="39272"/>
    <lineage>
        <taxon>Eukaryota</taxon>
        <taxon>Metazoa</taxon>
        <taxon>Ecdysozoa</taxon>
        <taxon>Arthropoda</taxon>
        <taxon>Hexapoda</taxon>
        <taxon>Collembola</taxon>
        <taxon>Symphypleona</taxon>
        <taxon>Sminthuridae</taxon>
        <taxon>Allacma</taxon>
    </lineage>
</organism>
<keyword evidence="1" id="KW-0812">Transmembrane</keyword>
<evidence type="ECO:0000313" key="3">
    <source>
        <dbReference type="Proteomes" id="UP000708208"/>
    </source>
</evidence>
<feature type="transmembrane region" description="Helical" evidence="1">
    <location>
        <begin position="76"/>
        <end position="98"/>
    </location>
</feature>
<feature type="transmembrane region" description="Helical" evidence="1">
    <location>
        <begin position="33"/>
        <end position="55"/>
    </location>
</feature>
<dbReference type="Proteomes" id="UP000708208">
    <property type="component" value="Unassembled WGS sequence"/>
</dbReference>